<keyword evidence="4" id="KW-1185">Reference proteome</keyword>
<name>A0A2U1ADG5_9BACT</name>
<feature type="transmembrane region" description="Helical" evidence="1">
    <location>
        <begin position="62"/>
        <end position="89"/>
    </location>
</feature>
<keyword evidence="1" id="KW-0812">Transmembrane</keyword>
<evidence type="ECO:0000256" key="1">
    <source>
        <dbReference type="SAM" id="Phobius"/>
    </source>
</evidence>
<accession>A0A2U1ADG5</accession>
<gene>
    <name evidence="3" type="ORF">C8D82_1493</name>
    <name evidence="2" type="ORF">HF882_06015</name>
</gene>
<dbReference type="Proteomes" id="UP000576225">
    <property type="component" value="Unassembled WGS sequence"/>
</dbReference>
<proteinExistence type="predicted"/>
<dbReference type="AlphaFoldDB" id="A0A2U1ADG5"/>
<evidence type="ECO:0000313" key="2">
    <source>
        <dbReference type="EMBL" id="NMD86136.1"/>
    </source>
</evidence>
<evidence type="ECO:0000313" key="3">
    <source>
        <dbReference type="EMBL" id="PVY34441.1"/>
    </source>
</evidence>
<evidence type="ECO:0000313" key="4">
    <source>
        <dbReference type="Proteomes" id="UP000245959"/>
    </source>
</evidence>
<reference evidence="3 4" key="1">
    <citation type="submission" date="2018-04" db="EMBL/GenBank/DDBJ databases">
        <title>Genomic Encyclopedia of Type Strains, Phase IV (KMG-IV): sequencing the most valuable type-strain genomes for metagenomic binning, comparative biology and taxonomic classification.</title>
        <authorList>
            <person name="Goeker M."/>
        </authorList>
    </citation>
    <scope>NUCLEOTIDE SEQUENCE [LARGE SCALE GENOMIC DNA]</scope>
    <source>
        <strain evidence="3 4">DSM 14823</strain>
    </source>
</reference>
<dbReference type="EMBL" id="JABAEW010000008">
    <property type="protein sequence ID" value="NMD86136.1"/>
    <property type="molecule type" value="Genomic_DNA"/>
</dbReference>
<keyword evidence="1" id="KW-1133">Transmembrane helix</keyword>
<reference evidence="2 5" key="2">
    <citation type="submission" date="2020-04" db="EMBL/GenBank/DDBJ databases">
        <authorList>
            <person name="Hitch T.C.A."/>
            <person name="Wylensek D."/>
            <person name="Clavel T."/>
        </authorList>
    </citation>
    <scope>NUCLEOTIDE SEQUENCE [LARGE SCALE GENOMIC DNA]</scope>
    <source>
        <strain evidence="2 5">COR2-253-APC-1A</strain>
    </source>
</reference>
<organism evidence="3 4">
    <name type="scientific">Victivallis vadensis</name>
    <dbReference type="NCBI Taxonomy" id="172901"/>
    <lineage>
        <taxon>Bacteria</taxon>
        <taxon>Pseudomonadati</taxon>
        <taxon>Lentisphaerota</taxon>
        <taxon>Lentisphaeria</taxon>
        <taxon>Victivallales</taxon>
        <taxon>Victivallaceae</taxon>
        <taxon>Victivallis</taxon>
    </lineage>
</organism>
<protein>
    <submittedName>
        <fullName evidence="3">Uncharacterized protein</fullName>
    </submittedName>
</protein>
<feature type="transmembrane region" description="Helical" evidence="1">
    <location>
        <begin position="5"/>
        <end position="25"/>
    </location>
</feature>
<feature type="transmembrane region" description="Helical" evidence="1">
    <location>
        <begin position="31"/>
        <end position="50"/>
    </location>
</feature>
<dbReference type="EMBL" id="QEKH01000049">
    <property type="protein sequence ID" value="PVY34441.1"/>
    <property type="molecule type" value="Genomic_DNA"/>
</dbReference>
<comment type="caution">
    <text evidence="3">The sequence shown here is derived from an EMBL/GenBank/DDBJ whole genome shotgun (WGS) entry which is preliminary data.</text>
</comment>
<sequence length="207" mass="24301">MKKNYLRFIGWSVGGIVVLILLASWKFRLIFPAYLLTCLGGTIWATCWTVRKIALSNRIRLLLALPIFLCWSWMGFVPLLPVGLFSIWYSETYPEQGLKVPVYELRGYPVRNVTFHRSYSLESFNFDITEQEFRELSKHFSQPLREITTLFHIRVLKVPAKTWAEAVTEDIFVEHGLYSEYRQSNGGGYLLVFDRNHDRGYYRCSPR</sequence>
<dbReference type="Proteomes" id="UP000245959">
    <property type="component" value="Unassembled WGS sequence"/>
</dbReference>
<evidence type="ECO:0000313" key="5">
    <source>
        <dbReference type="Proteomes" id="UP000576225"/>
    </source>
</evidence>
<keyword evidence="1" id="KW-0472">Membrane</keyword>
<dbReference type="RefSeq" id="WP_116885876.1">
    <property type="nucleotide sequence ID" value="NZ_CABMMC010000016.1"/>
</dbReference>